<sequence>MLFLACPPTFAQTFAAMWGRRWASILLAASLISLQSTAGHDEFGAAKPPPGEGFDYEWRQGRSTWYGGQTQDWSIHQVRKL</sequence>
<gene>
    <name evidence="2" type="ORF">DUNSADRAFT_14611</name>
</gene>
<feature type="signal peptide" evidence="1">
    <location>
        <begin position="1"/>
        <end position="39"/>
    </location>
</feature>
<reference evidence="2" key="1">
    <citation type="submission" date="2017-08" db="EMBL/GenBank/DDBJ databases">
        <authorList>
            <person name="Polle J.E."/>
            <person name="Barry K."/>
            <person name="Cushman J."/>
            <person name="Schmutz J."/>
            <person name="Tran D."/>
            <person name="Hathwaick L.T."/>
            <person name="Yim W.C."/>
            <person name="Jenkins J."/>
            <person name="Mckie-Krisberg Z.M."/>
            <person name="Prochnik S."/>
            <person name="Lindquist E."/>
            <person name="Dockter R.B."/>
            <person name="Adam C."/>
            <person name="Molina H."/>
            <person name="Bunkerborg J."/>
            <person name="Jin E."/>
            <person name="Buchheim M."/>
            <person name="Magnuson J."/>
        </authorList>
    </citation>
    <scope>NUCLEOTIDE SEQUENCE</scope>
    <source>
        <strain evidence="2">CCAP 19/18</strain>
    </source>
</reference>
<accession>A0ABQ7H2G0</accession>
<proteinExistence type="predicted"/>
<dbReference type="Proteomes" id="UP000815325">
    <property type="component" value="Unassembled WGS sequence"/>
</dbReference>
<dbReference type="EMBL" id="MU069496">
    <property type="protein sequence ID" value="KAF5841053.1"/>
    <property type="molecule type" value="Genomic_DNA"/>
</dbReference>
<evidence type="ECO:0000313" key="3">
    <source>
        <dbReference type="Proteomes" id="UP000815325"/>
    </source>
</evidence>
<evidence type="ECO:0000256" key="1">
    <source>
        <dbReference type="SAM" id="SignalP"/>
    </source>
</evidence>
<evidence type="ECO:0000313" key="2">
    <source>
        <dbReference type="EMBL" id="KAF5841053.1"/>
    </source>
</evidence>
<name>A0ABQ7H2G0_DUNSA</name>
<comment type="caution">
    <text evidence="2">The sequence shown here is derived from an EMBL/GenBank/DDBJ whole genome shotgun (WGS) entry which is preliminary data.</text>
</comment>
<feature type="chain" id="PRO_5046969283" evidence="1">
    <location>
        <begin position="40"/>
        <end position="81"/>
    </location>
</feature>
<protein>
    <submittedName>
        <fullName evidence="2">Uncharacterized protein</fullName>
    </submittedName>
</protein>
<keyword evidence="1" id="KW-0732">Signal</keyword>
<keyword evidence="3" id="KW-1185">Reference proteome</keyword>
<organism evidence="2 3">
    <name type="scientific">Dunaliella salina</name>
    <name type="common">Green alga</name>
    <name type="synonym">Protococcus salinus</name>
    <dbReference type="NCBI Taxonomy" id="3046"/>
    <lineage>
        <taxon>Eukaryota</taxon>
        <taxon>Viridiplantae</taxon>
        <taxon>Chlorophyta</taxon>
        <taxon>core chlorophytes</taxon>
        <taxon>Chlorophyceae</taxon>
        <taxon>CS clade</taxon>
        <taxon>Chlamydomonadales</taxon>
        <taxon>Dunaliellaceae</taxon>
        <taxon>Dunaliella</taxon>
    </lineage>
</organism>